<dbReference type="GO" id="GO:0016020">
    <property type="term" value="C:membrane"/>
    <property type="evidence" value="ECO:0007669"/>
    <property type="project" value="TreeGrafter"/>
</dbReference>
<feature type="domain" description="Serine aminopeptidase S33" evidence="5">
    <location>
        <begin position="162"/>
        <end position="374"/>
    </location>
</feature>
<accession>A0A061S3T3</accession>
<evidence type="ECO:0000313" key="6">
    <source>
        <dbReference type="EMBL" id="JAC77456.1"/>
    </source>
</evidence>
<evidence type="ECO:0000256" key="2">
    <source>
        <dbReference type="ARBA" id="ARBA00022679"/>
    </source>
</evidence>
<sequence>MFSTRITSGVQRRTAATLSPAQGNFGNCNTRGSSRTGAAKHPGERLHGRVLSSKPHRLGVKIAAAAETVEDQSLTGERIPNEQGSFLSDAGVAREAESNSFYSPVATVEFSRPEGISGDGSLPLCLYFPGIDGQGLTATSQFVRMGKAFDVYAMTIDASDRTSFDRLVQLAGEFLEHALSESPASRPVYLVADSWGALLALGVALERPSLCHRLVLVNPATTETQTGLSRLMQIAAPALAISGGALPPGLRTALPLALGPALGSPARMAEHWFRQQRASAGAAREAVGALVQQAEALAEQLPPATLDWRLKMMRRAVRKLGPSLRRVEQRVLVVAGEEDRLLPSADEAKRLGGLLQRSATRVIPGAGHSLLQERGVDLVSIIKEEGFYTTERRFTSKPRQKHIGNNFGKAEALELPTEGDLERAFDDYRGIGTLTSPVFFSEAPDGTISQGLDNLDTSIDRPILFIGNHQLLALDMSFMIREFLQKKGRLMRGLTHPMIFVDTPQEQNSNGPMSSMRATFTSFGSVPVGPTTMYRLLQAGEMILLYPGGAREALKKRGEKYELFWPEQAEFVRMAARFGAVIVPFGAIGCEDSVQLVLDSEEVASNPRVFESFLGSDSAKIIEQLRSIQARRGVNADAIEDYLVPPVLAPSVPSRFYFLFRKPIHLTLEDAKDRERCKSIYKTVKSEVQGSLAYLIKKREVDPYKDLVPRLVYEALAKEQAPTFDP</sequence>
<dbReference type="CDD" id="cd07987">
    <property type="entry name" value="LPLAT_MGAT-like"/>
    <property type="match status" value="1"/>
</dbReference>
<dbReference type="GO" id="GO:0004144">
    <property type="term" value="F:diacylglycerol O-acyltransferase activity"/>
    <property type="evidence" value="ECO:0007669"/>
    <property type="project" value="UniProtKB-ARBA"/>
</dbReference>
<dbReference type="EMBL" id="GBEZ01008052">
    <property type="protein sequence ID" value="JAC77456.1"/>
    <property type="molecule type" value="Transcribed_RNA"/>
</dbReference>
<feature type="region of interest" description="Disordered" evidence="4">
    <location>
        <begin position="20"/>
        <end position="44"/>
    </location>
</feature>
<dbReference type="Pfam" id="PF12146">
    <property type="entry name" value="Hydrolase_4"/>
    <property type="match status" value="1"/>
</dbReference>
<dbReference type="InterPro" id="IPR007130">
    <property type="entry name" value="DAGAT"/>
</dbReference>
<reference evidence="6" key="1">
    <citation type="submission" date="2014-05" db="EMBL/GenBank/DDBJ databases">
        <title>The transcriptome of the halophilic microalga Tetraselmis sp. GSL018 isolated from the Great Salt Lake, Utah.</title>
        <authorList>
            <person name="Jinkerson R.E."/>
            <person name="D'Adamo S."/>
            <person name="Posewitz M.C."/>
        </authorList>
    </citation>
    <scope>NUCLEOTIDE SEQUENCE</scope>
    <source>
        <strain evidence="6">GSL018</strain>
    </source>
</reference>
<feature type="compositionally biased region" description="Polar residues" evidence="4">
    <location>
        <begin position="20"/>
        <end position="36"/>
    </location>
</feature>
<evidence type="ECO:0000256" key="1">
    <source>
        <dbReference type="ARBA" id="ARBA00005420"/>
    </source>
</evidence>
<evidence type="ECO:0000259" key="5">
    <source>
        <dbReference type="Pfam" id="PF12146"/>
    </source>
</evidence>
<gene>
    <name evidence="6" type="ORF">TSPGSL018_17631</name>
</gene>
<dbReference type="PANTHER" id="PTHR22753">
    <property type="entry name" value="TRANSMEMBRANE PROTEIN 68"/>
    <property type="match status" value="1"/>
</dbReference>
<organism evidence="6">
    <name type="scientific">Tetraselmis sp. GSL018</name>
    <dbReference type="NCBI Taxonomy" id="582737"/>
    <lineage>
        <taxon>Eukaryota</taxon>
        <taxon>Viridiplantae</taxon>
        <taxon>Chlorophyta</taxon>
        <taxon>core chlorophytes</taxon>
        <taxon>Chlorodendrophyceae</taxon>
        <taxon>Chlorodendrales</taxon>
        <taxon>Chlorodendraceae</taxon>
        <taxon>Tetraselmis</taxon>
    </lineage>
</organism>
<evidence type="ECO:0000256" key="3">
    <source>
        <dbReference type="ARBA" id="ARBA00023315"/>
    </source>
</evidence>
<dbReference type="InterPro" id="IPR029058">
    <property type="entry name" value="AB_hydrolase_fold"/>
</dbReference>
<dbReference type="AlphaFoldDB" id="A0A061S3T3"/>
<protein>
    <submittedName>
        <fullName evidence="6">Acyltransferase-like protein chloroplastic-like</fullName>
    </submittedName>
</protein>
<dbReference type="PANTHER" id="PTHR22753:SF14">
    <property type="entry name" value="MONOACYLGLYCEROL_DIACYLGLYCEROL O-ACYLTRANSFERASE"/>
    <property type="match status" value="1"/>
</dbReference>
<dbReference type="SUPFAM" id="SSF53474">
    <property type="entry name" value="alpha/beta-Hydrolases"/>
    <property type="match status" value="1"/>
</dbReference>
<evidence type="ECO:0000256" key="4">
    <source>
        <dbReference type="SAM" id="MobiDB-lite"/>
    </source>
</evidence>
<comment type="similarity">
    <text evidence="1">Belongs to the diacylglycerol acyltransferase family.</text>
</comment>
<proteinExistence type="inferred from homology"/>
<keyword evidence="3 6" id="KW-0012">Acyltransferase</keyword>
<name>A0A061S3T3_9CHLO</name>
<dbReference type="Pfam" id="PF03982">
    <property type="entry name" value="DAGAT"/>
    <property type="match status" value="1"/>
</dbReference>
<dbReference type="InterPro" id="IPR022742">
    <property type="entry name" value="Hydrolase_4"/>
</dbReference>
<dbReference type="Gene3D" id="3.40.50.1820">
    <property type="entry name" value="alpha/beta hydrolase"/>
    <property type="match status" value="1"/>
</dbReference>
<keyword evidence="2 6" id="KW-0808">Transferase</keyword>